<accession>A0A8R7P6W2</accession>
<dbReference type="Proteomes" id="UP000015106">
    <property type="component" value="Chromosome 1"/>
</dbReference>
<keyword evidence="2" id="KW-1185">Reference proteome</keyword>
<reference evidence="1" key="3">
    <citation type="submission" date="2022-06" db="UniProtKB">
        <authorList>
            <consortium name="EnsemblPlants"/>
        </authorList>
    </citation>
    <scope>IDENTIFICATION</scope>
</reference>
<reference evidence="1" key="2">
    <citation type="submission" date="2018-03" db="EMBL/GenBank/DDBJ databases">
        <title>The Triticum urartu genome reveals the dynamic nature of wheat genome evolution.</title>
        <authorList>
            <person name="Ling H."/>
            <person name="Ma B."/>
            <person name="Shi X."/>
            <person name="Liu H."/>
            <person name="Dong L."/>
            <person name="Sun H."/>
            <person name="Cao Y."/>
            <person name="Gao Q."/>
            <person name="Zheng S."/>
            <person name="Li Y."/>
            <person name="Yu Y."/>
            <person name="Du H."/>
            <person name="Qi M."/>
            <person name="Li Y."/>
            <person name="Yu H."/>
            <person name="Cui Y."/>
            <person name="Wang N."/>
            <person name="Chen C."/>
            <person name="Wu H."/>
            <person name="Zhao Y."/>
            <person name="Zhang J."/>
            <person name="Li Y."/>
            <person name="Zhou W."/>
            <person name="Zhang B."/>
            <person name="Hu W."/>
            <person name="Eijk M."/>
            <person name="Tang J."/>
            <person name="Witsenboer H."/>
            <person name="Zhao S."/>
            <person name="Li Z."/>
            <person name="Zhang A."/>
            <person name="Wang D."/>
            <person name="Liang C."/>
        </authorList>
    </citation>
    <scope>NUCLEOTIDE SEQUENCE [LARGE SCALE GENOMIC DNA]</scope>
    <source>
        <strain evidence="1">cv. G1812</strain>
    </source>
</reference>
<protein>
    <submittedName>
        <fullName evidence="1">Uncharacterized protein</fullName>
    </submittedName>
</protein>
<sequence>MCTPAVQPHEYHCLQIFPRSNFCSPNCY</sequence>
<evidence type="ECO:0000313" key="2">
    <source>
        <dbReference type="Proteomes" id="UP000015106"/>
    </source>
</evidence>
<reference evidence="2" key="1">
    <citation type="journal article" date="2013" name="Nature">
        <title>Draft genome of the wheat A-genome progenitor Triticum urartu.</title>
        <authorList>
            <person name="Ling H.Q."/>
            <person name="Zhao S."/>
            <person name="Liu D."/>
            <person name="Wang J."/>
            <person name="Sun H."/>
            <person name="Zhang C."/>
            <person name="Fan H."/>
            <person name="Li D."/>
            <person name="Dong L."/>
            <person name="Tao Y."/>
            <person name="Gao C."/>
            <person name="Wu H."/>
            <person name="Li Y."/>
            <person name="Cui Y."/>
            <person name="Guo X."/>
            <person name="Zheng S."/>
            <person name="Wang B."/>
            <person name="Yu K."/>
            <person name="Liang Q."/>
            <person name="Yang W."/>
            <person name="Lou X."/>
            <person name="Chen J."/>
            <person name="Feng M."/>
            <person name="Jian J."/>
            <person name="Zhang X."/>
            <person name="Luo G."/>
            <person name="Jiang Y."/>
            <person name="Liu J."/>
            <person name="Wang Z."/>
            <person name="Sha Y."/>
            <person name="Zhang B."/>
            <person name="Wu H."/>
            <person name="Tang D."/>
            <person name="Shen Q."/>
            <person name="Xue P."/>
            <person name="Zou S."/>
            <person name="Wang X."/>
            <person name="Liu X."/>
            <person name="Wang F."/>
            <person name="Yang Y."/>
            <person name="An X."/>
            <person name="Dong Z."/>
            <person name="Zhang K."/>
            <person name="Zhang X."/>
            <person name="Luo M.C."/>
            <person name="Dvorak J."/>
            <person name="Tong Y."/>
            <person name="Wang J."/>
            <person name="Yang H."/>
            <person name="Li Z."/>
            <person name="Wang D."/>
            <person name="Zhang A."/>
            <person name="Wang J."/>
        </authorList>
    </citation>
    <scope>NUCLEOTIDE SEQUENCE</scope>
    <source>
        <strain evidence="2">cv. G1812</strain>
    </source>
</reference>
<proteinExistence type="predicted"/>
<name>A0A8R7P6W2_TRIUA</name>
<organism evidence="1 2">
    <name type="scientific">Triticum urartu</name>
    <name type="common">Red wild einkorn</name>
    <name type="synonym">Crithodium urartu</name>
    <dbReference type="NCBI Taxonomy" id="4572"/>
    <lineage>
        <taxon>Eukaryota</taxon>
        <taxon>Viridiplantae</taxon>
        <taxon>Streptophyta</taxon>
        <taxon>Embryophyta</taxon>
        <taxon>Tracheophyta</taxon>
        <taxon>Spermatophyta</taxon>
        <taxon>Magnoliopsida</taxon>
        <taxon>Liliopsida</taxon>
        <taxon>Poales</taxon>
        <taxon>Poaceae</taxon>
        <taxon>BOP clade</taxon>
        <taxon>Pooideae</taxon>
        <taxon>Triticodae</taxon>
        <taxon>Triticeae</taxon>
        <taxon>Triticinae</taxon>
        <taxon>Triticum</taxon>
    </lineage>
</organism>
<dbReference type="AlphaFoldDB" id="A0A8R7P6W2"/>
<dbReference type="EnsemblPlants" id="TuG1812G0100004442.01.T01">
    <property type="protein sequence ID" value="TuG1812G0100004442.01.T01.cds276559"/>
    <property type="gene ID" value="TuG1812G0100004442.01"/>
</dbReference>
<dbReference type="Gramene" id="TuG1812G0100004442.01.T01">
    <property type="protein sequence ID" value="TuG1812G0100004442.01.T01.cds276559"/>
    <property type="gene ID" value="TuG1812G0100004442.01"/>
</dbReference>
<evidence type="ECO:0000313" key="1">
    <source>
        <dbReference type="EnsemblPlants" id="TuG1812G0100004442.01.T01.cds276559"/>
    </source>
</evidence>